<evidence type="ECO:0000256" key="3">
    <source>
        <dbReference type="RuleBase" id="RU361235"/>
    </source>
</evidence>
<dbReference type="SUPFAM" id="SSF53474">
    <property type="entry name" value="alpha/beta-Hydrolases"/>
    <property type="match status" value="1"/>
</dbReference>
<feature type="compositionally biased region" description="Basic and acidic residues" evidence="4">
    <location>
        <begin position="672"/>
        <end position="689"/>
    </location>
</feature>
<keyword evidence="7" id="KW-1185">Reference proteome</keyword>
<keyword evidence="3" id="KW-0732">Signal</keyword>
<dbReference type="InterPro" id="IPR002018">
    <property type="entry name" value="CarbesteraseB"/>
</dbReference>
<feature type="compositionally biased region" description="Pro residues" evidence="4">
    <location>
        <begin position="533"/>
        <end position="553"/>
    </location>
</feature>
<evidence type="ECO:0000256" key="4">
    <source>
        <dbReference type="SAM" id="MobiDB-lite"/>
    </source>
</evidence>
<dbReference type="PROSITE" id="PS00941">
    <property type="entry name" value="CARBOXYLESTERASE_B_2"/>
    <property type="match status" value="1"/>
</dbReference>
<evidence type="ECO:0000313" key="6">
    <source>
        <dbReference type="EMBL" id="KAK3207646.1"/>
    </source>
</evidence>
<dbReference type="InterPro" id="IPR019826">
    <property type="entry name" value="Carboxylesterase_B_AS"/>
</dbReference>
<dbReference type="PANTHER" id="PTHR11559">
    <property type="entry name" value="CARBOXYLESTERASE"/>
    <property type="match status" value="1"/>
</dbReference>
<evidence type="ECO:0000313" key="7">
    <source>
        <dbReference type="Proteomes" id="UP001280581"/>
    </source>
</evidence>
<evidence type="ECO:0000256" key="1">
    <source>
        <dbReference type="ARBA" id="ARBA00005964"/>
    </source>
</evidence>
<feature type="region of interest" description="Disordered" evidence="4">
    <location>
        <begin position="278"/>
        <end position="310"/>
    </location>
</feature>
<protein>
    <recommendedName>
        <fullName evidence="3">Carboxylic ester hydrolase</fullName>
        <ecNumber evidence="3">3.1.1.-</ecNumber>
    </recommendedName>
</protein>
<feature type="signal peptide" evidence="3">
    <location>
        <begin position="1"/>
        <end position="16"/>
    </location>
</feature>
<dbReference type="Pfam" id="PF00135">
    <property type="entry name" value="COesterase"/>
    <property type="match status" value="2"/>
</dbReference>
<sequence length="696" mass="74573">MKTVFGLAAALGTVAAQYEAGNASLPVVDLGYEIYQASGYNDTGRFYNFSNIRYAAPPVGQLRFAPPEAPAENRSAVNTGGIGRICPQANPAWSALSTQYLLNSLLGVTSADTPIYIPPGANSTSNVTAPGPLETEDCLFLDVFVPEKILERANSSGYGAPVLVWIYGGGYTGGSKYTNPAGLLAESGKLGDAEVIYVAMNYRLGALGWSSGPSYNAQGGTSNLGLYDQRFALEWVQDNIHLFGGDKDKVTVFGESAGGGSIMHQITAYGALKRQPRSYFPQVPQPDRQLLPRRPPQPLVRSRHPRQRSANQIRSPWGGYVYGPVVDGLFAPQLPGQLLAQGRFDKSLRVMVGHNANEGQYFTPPYANSSEGISEQLQSALGLPSSSLDYILDDLYPPVFNGSTGYATNYTRASTIVSEAIFTCNTNYLSTAFQNKTYSYLFSIPPALHGQDVAYSFYDGGVATSANPYAVQNRTVAVALQEFITSFARTGVPEADGVRSFEIYSKESPQCIAIPMRSRSYGHAMSSSRRHPPAPLPTSPIPSIPPFKTPTPQAPRYTRIHKPSILRSPHTLIPNLSITITTTATMFRTQIARQARLFSTSPIARKSPVETVKDAAKAVDQTISGAAVKGIEKGEQAAESIKQAVPETKGEAKGQANEVAGQAKGKANELAGEAKGKAQELKGEAKARDTSCSAEP</sequence>
<comment type="similarity">
    <text evidence="1 3">Belongs to the type-B carboxylesterase/lipase family.</text>
</comment>
<reference evidence="6 7" key="1">
    <citation type="submission" date="2021-02" db="EMBL/GenBank/DDBJ databases">
        <title>Genome assembly of Pseudopithomyces chartarum.</title>
        <authorList>
            <person name="Jauregui R."/>
            <person name="Singh J."/>
            <person name="Voisey C."/>
        </authorList>
    </citation>
    <scope>NUCLEOTIDE SEQUENCE [LARGE SCALE GENOMIC DNA]</scope>
    <source>
        <strain evidence="6 7">AGR01</strain>
    </source>
</reference>
<feature type="region of interest" description="Disordered" evidence="4">
    <location>
        <begin position="523"/>
        <end position="554"/>
    </location>
</feature>
<dbReference type="InterPro" id="IPR029058">
    <property type="entry name" value="AB_hydrolase_fold"/>
</dbReference>
<dbReference type="AlphaFoldDB" id="A0AAN6LUP8"/>
<dbReference type="InterPro" id="IPR019819">
    <property type="entry name" value="Carboxylesterase_B_CS"/>
</dbReference>
<dbReference type="EMBL" id="WVTA01000009">
    <property type="protein sequence ID" value="KAK3207646.1"/>
    <property type="molecule type" value="Genomic_DNA"/>
</dbReference>
<dbReference type="EC" id="3.1.1.-" evidence="3"/>
<dbReference type="PROSITE" id="PS00122">
    <property type="entry name" value="CARBOXYLESTERASE_B_1"/>
    <property type="match status" value="1"/>
</dbReference>
<evidence type="ECO:0000256" key="2">
    <source>
        <dbReference type="ARBA" id="ARBA00022801"/>
    </source>
</evidence>
<feature type="domain" description="Carboxylesterase type B" evidence="5">
    <location>
        <begin position="42"/>
        <end position="266"/>
    </location>
</feature>
<feature type="chain" id="PRO_5042667515" description="Carboxylic ester hydrolase" evidence="3">
    <location>
        <begin position="17"/>
        <end position="696"/>
    </location>
</feature>
<dbReference type="Proteomes" id="UP001280581">
    <property type="component" value="Unassembled WGS sequence"/>
</dbReference>
<dbReference type="GO" id="GO:0016787">
    <property type="term" value="F:hydrolase activity"/>
    <property type="evidence" value="ECO:0007669"/>
    <property type="project" value="UniProtKB-KW"/>
</dbReference>
<evidence type="ECO:0000259" key="5">
    <source>
        <dbReference type="Pfam" id="PF00135"/>
    </source>
</evidence>
<dbReference type="InterPro" id="IPR050309">
    <property type="entry name" value="Type-B_Carboxylest/Lipase"/>
</dbReference>
<accession>A0AAN6LUP8</accession>
<proteinExistence type="inferred from homology"/>
<dbReference type="Gene3D" id="3.40.50.1820">
    <property type="entry name" value="alpha/beta hydrolase"/>
    <property type="match status" value="2"/>
</dbReference>
<organism evidence="6 7">
    <name type="scientific">Pseudopithomyces chartarum</name>
    <dbReference type="NCBI Taxonomy" id="1892770"/>
    <lineage>
        <taxon>Eukaryota</taxon>
        <taxon>Fungi</taxon>
        <taxon>Dikarya</taxon>
        <taxon>Ascomycota</taxon>
        <taxon>Pezizomycotina</taxon>
        <taxon>Dothideomycetes</taxon>
        <taxon>Pleosporomycetidae</taxon>
        <taxon>Pleosporales</taxon>
        <taxon>Massarineae</taxon>
        <taxon>Didymosphaeriaceae</taxon>
        <taxon>Pseudopithomyces</taxon>
    </lineage>
</organism>
<comment type="caution">
    <text evidence="6">The sequence shown here is derived from an EMBL/GenBank/DDBJ whole genome shotgun (WGS) entry which is preliminary data.</text>
</comment>
<keyword evidence="2 3" id="KW-0378">Hydrolase</keyword>
<gene>
    <name evidence="6" type="ORF">GRF29_103g1732454</name>
</gene>
<feature type="region of interest" description="Disordered" evidence="4">
    <location>
        <begin position="639"/>
        <end position="696"/>
    </location>
</feature>
<name>A0AAN6LUP8_9PLEO</name>
<feature type="domain" description="Carboxylesterase type B" evidence="5">
    <location>
        <begin position="321"/>
        <end position="519"/>
    </location>
</feature>